<dbReference type="Proteomes" id="UP001500457">
    <property type="component" value="Unassembled WGS sequence"/>
</dbReference>
<evidence type="ECO:0000256" key="1">
    <source>
        <dbReference type="SAM" id="MobiDB-lite"/>
    </source>
</evidence>
<evidence type="ECO:0000256" key="2">
    <source>
        <dbReference type="SAM" id="Phobius"/>
    </source>
</evidence>
<comment type="caution">
    <text evidence="3">The sequence shown here is derived from an EMBL/GenBank/DDBJ whole genome shotgun (WGS) entry which is preliminary data.</text>
</comment>
<organism evidence="3 4">
    <name type="scientific">Actinomycetospora straminea</name>
    <dbReference type="NCBI Taxonomy" id="663607"/>
    <lineage>
        <taxon>Bacteria</taxon>
        <taxon>Bacillati</taxon>
        <taxon>Actinomycetota</taxon>
        <taxon>Actinomycetes</taxon>
        <taxon>Pseudonocardiales</taxon>
        <taxon>Pseudonocardiaceae</taxon>
        <taxon>Actinomycetospora</taxon>
    </lineage>
</organism>
<proteinExistence type="predicted"/>
<name>A0ABP9E8Q3_9PSEU</name>
<feature type="transmembrane region" description="Helical" evidence="2">
    <location>
        <begin position="66"/>
        <end position="84"/>
    </location>
</feature>
<dbReference type="EMBL" id="BAABHQ010000004">
    <property type="protein sequence ID" value="GAA4872300.1"/>
    <property type="molecule type" value="Genomic_DNA"/>
</dbReference>
<reference evidence="4" key="1">
    <citation type="journal article" date="2019" name="Int. J. Syst. Evol. Microbiol.">
        <title>The Global Catalogue of Microorganisms (GCM) 10K type strain sequencing project: providing services to taxonomists for standard genome sequencing and annotation.</title>
        <authorList>
            <consortium name="The Broad Institute Genomics Platform"/>
            <consortium name="The Broad Institute Genome Sequencing Center for Infectious Disease"/>
            <person name="Wu L."/>
            <person name="Ma J."/>
        </authorList>
    </citation>
    <scope>NUCLEOTIDE SEQUENCE [LARGE SCALE GENOMIC DNA]</scope>
    <source>
        <strain evidence="4">JCM 17983</strain>
    </source>
</reference>
<feature type="compositionally biased region" description="Pro residues" evidence="1">
    <location>
        <begin position="20"/>
        <end position="33"/>
    </location>
</feature>
<sequence length="85" mass="8675">MIIEARTVVDGPVVVVPAPRTPPARPVAAPPAPVRSAVERGPDGHPEDHPDVIAARLVSQAAVVSSVGRLVLLLALGLATLVVLL</sequence>
<accession>A0ABP9E8Q3</accession>
<evidence type="ECO:0000313" key="3">
    <source>
        <dbReference type="EMBL" id="GAA4872300.1"/>
    </source>
</evidence>
<keyword evidence="2" id="KW-0812">Transmembrane</keyword>
<feature type="compositionally biased region" description="Basic and acidic residues" evidence="1">
    <location>
        <begin position="37"/>
        <end position="50"/>
    </location>
</feature>
<keyword evidence="2" id="KW-0472">Membrane</keyword>
<keyword evidence="2" id="KW-1133">Transmembrane helix</keyword>
<dbReference type="RefSeq" id="WP_345380664.1">
    <property type="nucleotide sequence ID" value="NZ_BAABHQ010000004.1"/>
</dbReference>
<feature type="region of interest" description="Disordered" evidence="1">
    <location>
        <begin position="20"/>
        <end position="50"/>
    </location>
</feature>
<gene>
    <name evidence="3" type="ORF">GCM10023203_22490</name>
</gene>
<protein>
    <submittedName>
        <fullName evidence="3">Uncharacterized protein</fullName>
    </submittedName>
</protein>
<keyword evidence="4" id="KW-1185">Reference proteome</keyword>
<evidence type="ECO:0000313" key="4">
    <source>
        <dbReference type="Proteomes" id="UP001500457"/>
    </source>
</evidence>